<keyword evidence="5 7" id="KW-0326">Glycosidase</keyword>
<dbReference type="EC" id="3.2.1.52" evidence="3"/>
<dbReference type="Gene3D" id="3.20.20.300">
    <property type="entry name" value="Glycoside hydrolase, family 3, N-terminal domain"/>
    <property type="match status" value="1"/>
</dbReference>
<dbReference type="Pfam" id="PF00933">
    <property type="entry name" value="Glyco_hydro_3"/>
    <property type="match status" value="1"/>
</dbReference>
<accession>A0A1U9YVY0</accession>
<organism evidence="7 8">
    <name type="scientific">Martelella mediterranea DSM 17316</name>
    <dbReference type="NCBI Taxonomy" id="1122214"/>
    <lineage>
        <taxon>Bacteria</taxon>
        <taxon>Pseudomonadati</taxon>
        <taxon>Pseudomonadota</taxon>
        <taxon>Alphaproteobacteria</taxon>
        <taxon>Hyphomicrobiales</taxon>
        <taxon>Aurantimonadaceae</taxon>
        <taxon>Martelella</taxon>
    </lineage>
</organism>
<dbReference type="InterPro" id="IPR036881">
    <property type="entry name" value="Glyco_hydro_3_C_sf"/>
</dbReference>
<dbReference type="KEGG" id="mmed:Mame_00213"/>
<evidence type="ECO:0000313" key="8">
    <source>
        <dbReference type="Proteomes" id="UP000191135"/>
    </source>
</evidence>
<evidence type="ECO:0000256" key="3">
    <source>
        <dbReference type="ARBA" id="ARBA00012663"/>
    </source>
</evidence>
<dbReference type="STRING" id="1122214.Mame_00213"/>
<dbReference type="Gene3D" id="3.40.50.1700">
    <property type="entry name" value="Glycoside hydrolase family 3 C-terminal domain"/>
    <property type="match status" value="1"/>
</dbReference>
<dbReference type="InterPro" id="IPR050226">
    <property type="entry name" value="NagZ_Beta-hexosaminidase"/>
</dbReference>
<dbReference type="InterPro" id="IPR001764">
    <property type="entry name" value="Glyco_hydro_3_N"/>
</dbReference>
<sequence length="561" mass="61165">MTPDDLPLNLLREQPFNLSEEDIAWVAQSAAALAGDVESMIAQLFVIGLHGPAGPWAAEIERLRPGGVTRFFSQDGAAEVTLLQTLQQRSKVPLLVSADLEGSRMSFPFGTQVPNPLALAAADDTALTRDIYTLMAEEARAVGTNWSFTPVIDINAAFRSAIVATRGFGSDPALIERHAMVQIETLQRHGIAACLKHWPGEGYDDRDQHLVTTVNPLSMDAWEETFGRLYRAGIENNVLSVMSAHIALPAFVRMLDPEAGPEELYRPASLSRLLNQELLRNRLGFNGLIVSDASEMVGATSYMAAGPAKVEMLRAGCDMVLFTGDLPGDIALVRAALEDGSLPEARLAEALTRVLGMKAALGLHCREAAAEPLARLATPEAKATAAEAFARAPTLVKDVRNLFPLSPETHRRVLVISGGIVSPIHGAPMPLALPEMMRARGFEVTVFAHGDPWQPAEYDLALYLLAEETLLTRSHIFLDWARLMGDFRMAMKRPWHEAATALVSFGYPYYLYDAPRMPAVINAYATSDEMQEAVLDCMTGEKPFTGKSPVDPFCGQEQARF</sequence>
<evidence type="ECO:0000256" key="4">
    <source>
        <dbReference type="ARBA" id="ARBA00022801"/>
    </source>
</evidence>
<dbReference type="InterPro" id="IPR036962">
    <property type="entry name" value="Glyco_hydro_3_N_sf"/>
</dbReference>
<comment type="catalytic activity">
    <reaction evidence="1">
        <text>Hydrolysis of terminal non-reducing N-acetyl-D-hexosamine residues in N-acetyl-beta-D-hexosaminides.</text>
        <dbReference type="EC" id="3.2.1.52"/>
    </reaction>
</comment>
<evidence type="ECO:0000256" key="1">
    <source>
        <dbReference type="ARBA" id="ARBA00001231"/>
    </source>
</evidence>
<dbReference type="eggNOG" id="COG1472">
    <property type="taxonomic scope" value="Bacteria"/>
</dbReference>
<keyword evidence="8" id="KW-1185">Reference proteome</keyword>
<protein>
    <recommendedName>
        <fullName evidence="3">beta-N-acetylhexosaminidase</fullName>
        <ecNumber evidence="3">3.2.1.52</ecNumber>
    </recommendedName>
</protein>
<evidence type="ECO:0000259" key="6">
    <source>
        <dbReference type="Pfam" id="PF00933"/>
    </source>
</evidence>
<feature type="domain" description="Glycoside hydrolase family 3 N-terminal" evidence="6">
    <location>
        <begin position="59"/>
        <end position="355"/>
    </location>
</feature>
<evidence type="ECO:0000313" key="7">
    <source>
        <dbReference type="EMBL" id="AQZ49596.1"/>
    </source>
</evidence>
<evidence type="ECO:0000256" key="2">
    <source>
        <dbReference type="ARBA" id="ARBA00005336"/>
    </source>
</evidence>
<proteinExistence type="inferred from homology"/>
<evidence type="ECO:0000256" key="5">
    <source>
        <dbReference type="ARBA" id="ARBA00023295"/>
    </source>
</evidence>
<comment type="similarity">
    <text evidence="2">Belongs to the glycosyl hydrolase 3 family.</text>
</comment>
<name>A0A1U9YVY0_9HYPH</name>
<dbReference type="GO" id="GO:0004563">
    <property type="term" value="F:beta-N-acetylhexosaminidase activity"/>
    <property type="evidence" value="ECO:0007669"/>
    <property type="project" value="UniProtKB-EC"/>
</dbReference>
<dbReference type="GO" id="GO:0005975">
    <property type="term" value="P:carbohydrate metabolic process"/>
    <property type="evidence" value="ECO:0007669"/>
    <property type="project" value="InterPro"/>
</dbReference>
<reference evidence="7 8" key="1">
    <citation type="submission" date="2017-03" db="EMBL/GenBank/DDBJ databases">
        <title>Foreign affairs: Plasmid Transfer between Roseobacters and Rhizobia.</title>
        <authorList>
            <person name="Bartling P."/>
            <person name="Bunk B."/>
            <person name="Overmann J."/>
            <person name="Brinkmann H."/>
            <person name="Petersen J."/>
        </authorList>
    </citation>
    <scope>NUCLEOTIDE SEQUENCE [LARGE SCALE GENOMIC DNA]</scope>
    <source>
        <strain evidence="7 8">MACL11</strain>
    </source>
</reference>
<dbReference type="SUPFAM" id="SSF51445">
    <property type="entry name" value="(Trans)glycosidases"/>
    <property type="match status" value="1"/>
</dbReference>
<dbReference type="AlphaFoldDB" id="A0A1U9YVY0"/>
<dbReference type="GO" id="GO:0009254">
    <property type="term" value="P:peptidoglycan turnover"/>
    <property type="evidence" value="ECO:0007669"/>
    <property type="project" value="TreeGrafter"/>
</dbReference>
<dbReference type="OrthoDB" id="9781691at2"/>
<dbReference type="InterPro" id="IPR017853">
    <property type="entry name" value="GH"/>
</dbReference>
<keyword evidence="4 7" id="KW-0378">Hydrolase</keyword>
<dbReference type="Proteomes" id="UP000191135">
    <property type="component" value="Chromosome"/>
</dbReference>
<dbReference type="RefSeq" id="WP_018063352.1">
    <property type="nucleotide sequence ID" value="NZ_AQWH01000003.1"/>
</dbReference>
<gene>
    <name evidence="7" type="primary">nag3</name>
    <name evidence="7" type="ORF">Mame_00213</name>
</gene>
<dbReference type="EMBL" id="CP020330">
    <property type="protein sequence ID" value="AQZ49596.1"/>
    <property type="molecule type" value="Genomic_DNA"/>
</dbReference>
<dbReference type="PANTHER" id="PTHR30480:SF13">
    <property type="entry name" value="BETA-HEXOSAMINIDASE"/>
    <property type="match status" value="1"/>
</dbReference>
<dbReference type="PANTHER" id="PTHR30480">
    <property type="entry name" value="BETA-HEXOSAMINIDASE-RELATED"/>
    <property type="match status" value="1"/>
</dbReference>